<dbReference type="InterPro" id="IPR014780">
    <property type="entry name" value="tRNA_psdUridine_synth_TruB"/>
</dbReference>
<protein>
    <recommendedName>
        <fullName evidence="3">tRNA pseudouridine(55) synthase</fullName>
        <ecNumber evidence="3">5.4.99.25</ecNumber>
    </recommendedName>
</protein>
<dbReference type="PANTHER" id="PTHR13767:SF2">
    <property type="entry name" value="PSEUDOURIDYLATE SYNTHASE TRUB1"/>
    <property type="match status" value="1"/>
</dbReference>
<dbReference type="Proteomes" id="UP000789739">
    <property type="component" value="Unassembled WGS sequence"/>
</dbReference>
<evidence type="ECO:0000313" key="9">
    <source>
        <dbReference type="Proteomes" id="UP000789739"/>
    </source>
</evidence>
<comment type="similarity">
    <text evidence="2">Belongs to the pseudouridine synthase TruB family.</text>
</comment>
<evidence type="ECO:0000256" key="6">
    <source>
        <dbReference type="SAM" id="MobiDB-lite"/>
    </source>
</evidence>
<dbReference type="OrthoDB" id="9995526at2759"/>
<evidence type="ECO:0000256" key="2">
    <source>
        <dbReference type="ARBA" id="ARBA00008999"/>
    </source>
</evidence>
<dbReference type="EMBL" id="CAJVPI010001554">
    <property type="protein sequence ID" value="CAG8618065.1"/>
    <property type="molecule type" value="Genomic_DNA"/>
</dbReference>
<feature type="domain" description="Pseudouridine synthase II N-terminal" evidence="7">
    <location>
        <begin position="47"/>
        <end position="192"/>
    </location>
</feature>
<gene>
    <name evidence="8" type="ORF">PBRASI_LOCUS8544</name>
</gene>
<evidence type="ECO:0000256" key="1">
    <source>
        <dbReference type="ARBA" id="ARBA00001166"/>
    </source>
</evidence>
<dbReference type="SUPFAM" id="SSF55120">
    <property type="entry name" value="Pseudouridine synthase"/>
    <property type="match status" value="1"/>
</dbReference>
<dbReference type="Pfam" id="PF01509">
    <property type="entry name" value="TruB_N"/>
    <property type="match status" value="1"/>
</dbReference>
<evidence type="ECO:0000313" key="8">
    <source>
        <dbReference type="EMBL" id="CAG8618065.1"/>
    </source>
</evidence>
<dbReference type="PANTHER" id="PTHR13767">
    <property type="entry name" value="TRNA-PSEUDOURIDINE SYNTHASE"/>
    <property type="match status" value="1"/>
</dbReference>
<dbReference type="GO" id="GO:0003723">
    <property type="term" value="F:RNA binding"/>
    <property type="evidence" value="ECO:0007669"/>
    <property type="project" value="InterPro"/>
</dbReference>
<proteinExistence type="inferred from homology"/>
<dbReference type="EC" id="5.4.99.25" evidence="3"/>
<dbReference type="GO" id="GO:1990481">
    <property type="term" value="P:mRNA pseudouridine synthesis"/>
    <property type="evidence" value="ECO:0007669"/>
    <property type="project" value="TreeGrafter"/>
</dbReference>
<feature type="region of interest" description="Disordered" evidence="6">
    <location>
        <begin position="138"/>
        <end position="159"/>
    </location>
</feature>
<comment type="caution">
    <text evidence="8">The sequence shown here is derived from an EMBL/GenBank/DDBJ whole genome shotgun (WGS) entry which is preliminary data.</text>
</comment>
<keyword evidence="4" id="KW-0819">tRNA processing</keyword>
<feature type="compositionally biased region" description="Basic and acidic residues" evidence="6">
    <location>
        <begin position="141"/>
        <end position="159"/>
    </location>
</feature>
<reference evidence="8" key="1">
    <citation type="submission" date="2021-06" db="EMBL/GenBank/DDBJ databases">
        <authorList>
            <person name="Kallberg Y."/>
            <person name="Tangrot J."/>
            <person name="Rosling A."/>
        </authorList>
    </citation>
    <scope>NUCLEOTIDE SEQUENCE</scope>
    <source>
        <strain evidence="8">BR232B</strain>
    </source>
</reference>
<dbReference type="InterPro" id="IPR002501">
    <property type="entry name" value="PsdUridine_synth_N"/>
</dbReference>
<organism evidence="8 9">
    <name type="scientific">Paraglomus brasilianum</name>
    <dbReference type="NCBI Taxonomy" id="144538"/>
    <lineage>
        <taxon>Eukaryota</taxon>
        <taxon>Fungi</taxon>
        <taxon>Fungi incertae sedis</taxon>
        <taxon>Mucoromycota</taxon>
        <taxon>Glomeromycotina</taxon>
        <taxon>Glomeromycetes</taxon>
        <taxon>Paraglomerales</taxon>
        <taxon>Paraglomeraceae</taxon>
        <taxon>Paraglomus</taxon>
    </lineage>
</organism>
<evidence type="ECO:0000256" key="4">
    <source>
        <dbReference type="ARBA" id="ARBA00022694"/>
    </source>
</evidence>
<keyword evidence="9" id="KW-1185">Reference proteome</keyword>
<dbReference type="Gene3D" id="3.30.2350.10">
    <property type="entry name" value="Pseudouridine synthase"/>
    <property type="match status" value="1"/>
</dbReference>
<dbReference type="InterPro" id="IPR020103">
    <property type="entry name" value="PsdUridine_synth_cat_dom_sf"/>
</dbReference>
<dbReference type="AlphaFoldDB" id="A0A9N9CWA2"/>
<name>A0A9N9CWA2_9GLOM</name>
<dbReference type="GO" id="GO:0006400">
    <property type="term" value="P:tRNA modification"/>
    <property type="evidence" value="ECO:0007669"/>
    <property type="project" value="TreeGrafter"/>
</dbReference>
<evidence type="ECO:0000256" key="5">
    <source>
        <dbReference type="ARBA" id="ARBA00023235"/>
    </source>
</evidence>
<keyword evidence="5" id="KW-0413">Isomerase</keyword>
<sequence length="298" mass="33379">MAKKIKVHGLFATNKPRGMTCTQVLELIDKVARAHAASTRIEMTRRKVVKLGCGGSLDDMATGVVVVGVNDGAKELKRFLKCDKTYEATAMLGFQTDTLDAQGRLTEKKPVPSGLQEKLQAILPKFVGVIKQLPPKYTAPHMDEGTRLRESGRKQTEVARPAEPRFVRIDRLELLDFTTKHNYTLPIRKSADSVVDAISDESRASTSSKSLDQSPYPIFKLRVECGGGAFIRSLIRDISKELDTPASLVDLVRTREAEFVLGENTMRFEDLDEFDNIYKAINEHIRLIRRLDYGDVKI</sequence>
<accession>A0A9N9CWA2</accession>
<evidence type="ECO:0000259" key="7">
    <source>
        <dbReference type="Pfam" id="PF01509"/>
    </source>
</evidence>
<dbReference type="GO" id="GO:0005634">
    <property type="term" value="C:nucleus"/>
    <property type="evidence" value="ECO:0007669"/>
    <property type="project" value="TreeGrafter"/>
</dbReference>
<comment type="catalytic activity">
    <reaction evidence="1">
        <text>a uridine in mRNA = a pseudouridine in mRNA</text>
        <dbReference type="Rhea" id="RHEA:56644"/>
        <dbReference type="Rhea" id="RHEA-COMP:14658"/>
        <dbReference type="Rhea" id="RHEA-COMP:14659"/>
        <dbReference type="ChEBI" id="CHEBI:65314"/>
        <dbReference type="ChEBI" id="CHEBI:65315"/>
    </reaction>
</comment>
<dbReference type="GO" id="GO:0160148">
    <property type="term" value="F:tRNA pseudouridine(55) synthase activity"/>
    <property type="evidence" value="ECO:0007669"/>
    <property type="project" value="UniProtKB-EC"/>
</dbReference>
<evidence type="ECO:0000256" key="3">
    <source>
        <dbReference type="ARBA" id="ARBA00012787"/>
    </source>
</evidence>